<protein>
    <submittedName>
        <fullName evidence="4">Signal transduction histidine-protein kinase BarA</fullName>
        <ecNumber evidence="4">2.7.13.3</ecNumber>
    </submittedName>
</protein>
<dbReference type="PROSITE" id="PS50894">
    <property type="entry name" value="HPT"/>
    <property type="match status" value="1"/>
</dbReference>
<feature type="modified residue" description="Phosphohistidine" evidence="2">
    <location>
        <position position="30"/>
    </location>
</feature>
<gene>
    <name evidence="4" type="primary">barA_1</name>
    <name evidence="4" type="ORF">NCTC12120_03655</name>
</gene>
<sequence length="87" mass="10038">MLLEFLPEVRNVLEEQLVGDKPEGLIDIVHKLHGSCSYSGVPRMKKLCQTLEHELRHGVAPEEMEPEILELLDEMDNVVREAKKYQI</sequence>
<dbReference type="Pfam" id="PF01627">
    <property type="entry name" value="Hpt"/>
    <property type="match status" value="1"/>
</dbReference>
<dbReference type="SUPFAM" id="SSF47226">
    <property type="entry name" value="Histidine-containing phosphotransfer domain, HPT domain"/>
    <property type="match status" value="1"/>
</dbReference>
<keyword evidence="4" id="KW-0418">Kinase</keyword>
<reference evidence="4 5" key="1">
    <citation type="submission" date="2018-06" db="EMBL/GenBank/DDBJ databases">
        <authorList>
            <consortium name="Pathogen Informatics"/>
            <person name="Doyle S."/>
        </authorList>
    </citation>
    <scope>NUCLEOTIDE SEQUENCE [LARGE SCALE GENOMIC DNA]</scope>
    <source>
        <strain evidence="4 5">NCTC12120</strain>
    </source>
</reference>
<dbReference type="AlphaFoldDB" id="A0A2X2T3U1"/>
<dbReference type="Proteomes" id="UP000251197">
    <property type="component" value="Unassembled WGS sequence"/>
</dbReference>
<dbReference type="InterPro" id="IPR008207">
    <property type="entry name" value="Sig_transdc_His_kin_Hpt_dom"/>
</dbReference>
<evidence type="ECO:0000259" key="3">
    <source>
        <dbReference type="PROSITE" id="PS50894"/>
    </source>
</evidence>
<dbReference type="CDD" id="cd00088">
    <property type="entry name" value="HPT"/>
    <property type="match status" value="1"/>
</dbReference>
<dbReference type="InterPro" id="IPR036641">
    <property type="entry name" value="HPT_dom_sf"/>
</dbReference>
<proteinExistence type="predicted"/>
<dbReference type="EC" id="2.7.13.3" evidence="4"/>
<evidence type="ECO:0000313" key="4">
    <source>
        <dbReference type="EMBL" id="SQA99726.1"/>
    </source>
</evidence>
<dbReference type="GO" id="GO:0004673">
    <property type="term" value="F:protein histidine kinase activity"/>
    <property type="evidence" value="ECO:0007669"/>
    <property type="project" value="UniProtKB-EC"/>
</dbReference>
<dbReference type="GO" id="GO:0000160">
    <property type="term" value="P:phosphorelay signal transduction system"/>
    <property type="evidence" value="ECO:0007669"/>
    <property type="project" value="UniProtKB-KW"/>
</dbReference>
<feature type="domain" description="HPt" evidence="3">
    <location>
        <begin position="1"/>
        <end position="86"/>
    </location>
</feature>
<name>A0A2X2T3U1_9ENTR</name>
<keyword evidence="1" id="KW-0902">Two-component regulatory system</keyword>
<accession>A0A2X2T3U1</accession>
<organism evidence="4 5">
    <name type="scientific">Cedecea neteri</name>
    <dbReference type="NCBI Taxonomy" id="158822"/>
    <lineage>
        <taxon>Bacteria</taxon>
        <taxon>Pseudomonadati</taxon>
        <taxon>Pseudomonadota</taxon>
        <taxon>Gammaproteobacteria</taxon>
        <taxon>Enterobacterales</taxon>
        <taxon>Enterobacteriaceae</taxon>
        <taxon>Cedecea</taxon>
    </lineage>
</organism>
<dbReference type="SMART" id="SM00073">
    <property type="entry name" value="HPT"/>
    <property type="match status" value="1"/>
</dbReference>
<keyword evidence="2" id="KW-0597">Phosphoprotein</keyword>
<evidence type="ECO:0000313" key="5">
    <source>
        <dbReference type="Proteomes" id="UP000251197"/>
    </source>
</evidence>
<keyword evidence="4" id="KW-0808">Transferase</keyword>
<dbReference type="EMBL" id="UAVU01000003">
    <property type="protein sequence ID" value="SQA99726.1"/>
    <property type="molecule type" value="Genomic_DNA"/>
</dbReference>
<evidence type="ECO:0000256" key="2">
    <source>
        <dbReference type="PROSITE-ProRule" id="PRU00110"/>
    </source>
</evidence>
<dbReference type="Gene3D" id="1.20.120.160">
    <property type="entry name" value="HPT domain"/>
    <property type="match status" value="1"/>
</dbReference>
<evidence type="ECO:0000256" key="1">
    <source>
        <dbReference type="ARBA" id="ARBA00023012"/>
    </source>
</evidence>